<evidence type="ECO:0000256" key="3">
    <source>
        <dbReference type="ARBA" id="ARBA00022448"/>
    </source>
</evidence>
<evidence type="ECO:0000313" key="11">
    <source>
        <dbReference type="RefSeq" id="XP_048327569.1"/>
    </source>
</evidence>
<keyword evidence="10" id="KW-1185">Reference proteome</keyword>
<dbReference type="RefSeq" id="XP_048327569.1">
    <property type="nucleotide sequence ID" value="XM_048471612.2"/>
</dbReference>
<evidence type="ECO:0000256" key="2">
    <source>
        <dbReference type="ARBA" id="ARBA00006416"/>
    </source>
</evidence>
<reference evidence="11" key="1">
    <citation type="submission" date="2025-08" db="UniProtKB">
        <authorList>
            <consortium name="RefSeq"/>
        </authorList>
    </citation>
    <scope>IDENTIFICATION</scope>
    <source>
        <tissue evidence="11">Seedling</tissue>
    </source>
</reference>
<evidence type="ECO:0000313" key="10">
    <source>
        <dbReference type="Proteomes" id="UP001652623"/>
    </source>
</evidence>
<dbReference type="Proteomes" id="UP001652623">
    <property type="component" value="Chromosome 4"/>
</dbReference>
<evidence type="ECO:0000256" key="1">
    <source>
        <dbReference type="ARBA" id="ARBA00004448"/>
    </source>
</evidence>
<dbReference type="InterPro" id="IPR005336">
    <property type="entry name" value="MPC"/>
</dbReference>
<protein>
    <recommendedName>
        <fullName evidence="9">Mitochondrial pyruvate carrier</fullName>
    </recommendedName>
</protein>
<accession>A0ABM3IG24</accession>
<comment type="subcellular location">
    <subcellularLocation>
        <location evidence="1 9">Mitochondrion inner membrane</location>
        <topology evidence="1 9">Multi-pass membrane protein</topology>
    </subcellularLocation>
</comment>
<dbReference type="PANTHER" id="PTHR14154">
    <property type="entry name" value="UPF0041 BRAIN PROTEIN 44-RELATED"/>
    <property type="match status" value="1"/>
</dbReference>
<keyword evidence="11" id="KW-0670">Pyruvate</keyword>
<evidence type="ECO:0000256" key="5">
    <source>
        <dbReference type="ARBA" id="ARBA00022792"/>
    </source>
</evidence>
<feature type="non-terminal residue" evidence="11">
    <location>
        <position position="1"/>
    </location>
</feature>
<sequence>TEILRTFWNSPVGPKTTHFWGPAFNWSITIAAIADTKKPPELISTNMTSVLCVYSAMFMRFAWMVRPTNYHLLVCHISNETVPLYQKRFVNDLVLNL</sequence>
<keyword evidence="6 9" id="KW-1133">Transmembrane helix</keyword>
<evidence type="ECO:0000256" key="7">
    <source>
        <dbReference type="ARBA" id="ARBA00023128"/>
    </source>
</evidence>
<evidence type="ECO:0000256" key="8">
    <source>
        <dbReference type="ARBA" id="ARBA00023136"/>
    </source>
</evidence>
<organism evidence="10 11">
    <name type="scientific">Ziziphus jujuba</name>
    <name type="common">Chinese jujube</name>
    <name type="synonym">Ziziphus sativa</name>
    <dbReference type="NCBI Taxonomy" id="326968"/>
    <lineage>
        <taxon>Eukaryota</taxon>
        <taxon>Viridiplantae</taxon>
        <taxon>Streptophyta</taxon>
        <taxon>Embryophyta</taxon>
        <taxon>Tracheophyta</taxon>
        <taxon>Spermatophyta</taxon>
        <taxon>Magnoliopsida</taxon>
        <taxon>eudicotyledons</taxon>
        <taxon>Gunneridae</taxon>
        <taxon>Pentapetalae</taxon>
        <taxon>rosids</taxon>
        <taxon>fabids</taxon>
        <taxon>Rosales</taxon>
        <taxon>Rhamnaceae</taxon>
        <taxon>Paliureae</taxon>
        <taxon>Ziziphus</taxon>
    </lineage>
</organism>
<dbReference type="Pfam" id="PF03650">
    <property type="entry name" value="MPC"/>
    <property type="match status" value="1"/>
</dbReference>
<proteinExistence type="inferred from homology"/>
<keyword evidence="3 9" id="KW-0813">Transport</keyword>
<dbReference type="GeneID" id="125421845"/>
<evidence type="ECO:0000256" key="9">
    <source>
        <dbReference type="RuleBase" id="RU363100"/>
    </source>
</evidence>
<keyword evidence="4 9" id="KW-0812">Transmembrane</keyword>
<keyword evidence="7 9" id="KW-0496">Mitochondrion</keyword>
<keyword evidence="5 9" id="KW-0999">Mitochondrion inner membrane</keyword>
<evidence type="ECO:0000256" key="6">
    <source>
        <dbReference type="ARBA" id="ARBA00022989"/>
    </source>
</evidence>
<comment type="function">
    <text evidence="9">Mediates the uptake of pyruvate into mitochondria.</text>
</comment>
<comment type="similarity">
    <text evidence="2 9">Belongs to the mitochondrial pyruvate carrier (MPC) (TC 2.A.105) family.</text>
</comment>
<name>A0ABM3IG24_ZIZJJ</name>
<gene>
    <name evidence="11" type="primary">LOC125421845</name>
</gene>
<evidence type="ECO:0000256" key="4">
    <source>
        <dbReference type="ARBA" id="ARBA00022692"/>
    </source>
</evidence>
<comment type="caution">
    <text evidence="9">Lacks conserved residue(s) required for the propagation of feature annotation.</text>
</comment>
<feature type="transmembrane region" description="Helical" evidence="9">
    <location>
        <begin position="43"/>
        <end position="63"/>
    </location>
</feature>
<keyword evidence="8 9" id="KW-0472">Membrane</keyword>